<dbReference type="EMBL" id="MCFC01000021">
    <property type="protein sequence ID" value="ORY30193.1"/>
    <property type="molecule type" value="Genomic_DNA"/>
</dbReference>
<dbReference type="SUPFAM" id="SSF51905">
    <property type="entry name" value="FAD/NAD(P)-binding domain"/>
    <property type="match status" value="1"/>
</dbReference>
<dbReference type="STRING" id="71784.A0A1Y2B5V1"/>
<gene>
    <name evidence="2" type="ORF">BCR39DRAFT_529903</name>
</gene>
<evidence type="ECO:0000313" key="2">
    <source>
        <dbReference type="EMBL" id="ORY30193.1"/>
    </source>
</evidence>
<sequence length="511" mass="55398">MSAFPQSWKSTVSHWQATNRGRDALWSHGSSEPLPGIVVDYAIIGAGIAGSSLAYQLTRPGAAGEGKTVVCLEAKDLASGATGRNGGHVAPASFGMFPTLTTPLSAGGSGLTNDEALAVLENELDTLNYAQEIIEKEGLAVDFWKGHKLEAKVSREGVESARRAHKAYTTARANSEKFRGTDSAWEFLDDPDVSQKLSRIPSALAINRGPAGSCHPHKLATELMKLALSSTSSNFSFYSWCPVKSITRDDAEATWSLDCHGRGIVRAKVVILCTNAHTRHLFSEDERTTGIARHITPFRGHAALITPTLPYTGRRTISHSYALEAGPYLMTTPSSGIVMGVYNATALSAGIARKKDIFEAIDDSIVLPSFEKWLSEYCEKAFGGWREEAHGEGLTRVWTGIMAGSRDHLPLIGSVPNKEGLYAAVAFHGHGMARILTCTRALALQLLHGPSYWDERLPRSFEITEKRLQRARQEAPEIITKEEMEQVELVEAMGKSTLNGGLRADVVPTSV</sequence>
<dbReference type="AlphaFoldDB" id="A0A1Y2B5V1"/>
<accession>A0A1Y2B5V1</accession>
<dbReference type="GO" id="GO:0005737">
    <property type="term" value="C:cytoplasm"/>
    <property type="evidence" value="ECO:0007669"/>
    <property type="project" value="TreeGrafter"/>
</dbReference>
<proteinExistence type="predicted"/>
<dbReference type="PANTHER" id="PTHR13847:SF260">
    <property type="entry name" value="FAD DEPENDENT OXIDOREDUCTASE DOMAIN-CONTAINING PROTEIN"/>
    <property type="match status" value="1"/>
</dbReference>
<evidence type="ECO:0000313" key="3">
    <source>
        <dbReference type="Proteomes" id="UP000193986"/>
    </source>
</evidence>
<keyword evidence="3" id="KW-1185">Reference proteome</keyword>
<feature type="domain" description="FAD dependent oxidoreductase" evidence="1">
    <location>
        <begin position="40"/>
        <end position="441"/>
    </location>
</feature>
<evidence type="ECO:0000259" key="1">
    <source>
        <dbReference type="Pfam" id="PF01266"/>
    </source>
</evidence>
<dbReference type="Pfam" id="PF01266">
    <property type="entry name" value="DAO"/>
    <property type="match status" value="1"/>
</dbReference>
<dbReference type="InterPro" id="IPR006076">
    <property type="entry name" value="FAD-dep_OxRdtase"/>
</dbReference>
<name>A0A1Y2B5V1_9TREE</name>
<dbReference type="OrthoDB" id="429143at2759"/>
<comment type="caution">
    <text evidence="2">The sequence shown here is derived from an EMBL/GenBank/DDBJ whole genome shotgun (WGS) entry which is preliminary data.</text>
</comment>
<dbReference type="Proteomes" id="UP000193986">
    <property type="component" value="Unassembled WGS sequence"/>
</dbReference>
<dbReference type="PANTHER" id="PTHR13847">
    <property type="entry name" value="SARCOSINE DEHYDROGENASE-RELATED"/>
    <property type="match status" value="1"/>
</dbReference>
<organism evidence="2 3">
    <name type="scientific">Naematelia encephala</name>
    <dbReference type="NCBI Taxonomy" id="71784"/>
    <lineage>
        <taxon>Eukaryota</taxon>
        <taxon>Fungi</taxon>
        <taxon>Dikarya</taxon>
        <taxon>Basidiomycota</taxon>
        <taxon>Agaricomycotina</taxon>
        <taxon>Tremellomycetes</taxon>
        <taxon>Tremellales</taxon>
        <taxon>Naemateliaceae</taxon>
        <taxon>Naematelia</taxon>
    </lineage>
</organism>
<dbReference type="InterPro" id="IPR036188">
    <property type="entry name" value="FAD/NAD-bd_sf"/>
</dbReference>
<dbReference type="Gene3D" id="3.30.9.10">
    <property type="entry name" value="D-Amino Acid Oxidase, subunit A, domain 2"/>
    <property type="match status" value="1"/>
</dbReference>
<protein>
    <submittedName>
        <fullName evidence="2">FAD dependent oxidoreductase-domain-containing protein</fullName>
    </submittedName>
</protein>
<dbReference type="InParanoid" id="A0A1Y2B5V1"/>
<dbReference type="Gene3D" id="3.50.50.60">
    <property type="entry name" value="FAD/NAD(P)-binding domain"/>
    <property type="match status" value="1"/>
</dbReference>
<reference evidence="2 3" key="1">
    <citation type="submission" date="2016-07" db="EMBL/GenBank/DDBJ databases">
        <title>Pervasive Adenine N6-methylation of Active Genes in Fungi.</title>
        <authorList>
            <consortium name="DOE Joint Genome Institute"/>
            <person name="Mondo S.J."/>
            <person name="Dannebaum R.O."/>
            <person name="Kuo R.C."/>
            <person name="Labutti K."/>
            <person name="Haridas S."/>
            <person name="Kuo A."/>
            <person name="Salamov A."/>
            <person name="Ahrendt S.R."/>
            <person name="Lipzen A."/>
            <person name="Sullivan W."/>
            <person name="Andreopoulos W.B."/>
            <person name="Clum A."/>
            <person name="Lindquist E."/>
            <person name="Daum C."/>
            <person name="Ramamoorthy G.K."/>
            <person name="Gryganskyi A."/>
            <person name="Culley D."/>
            <person name="Magnuson J.K."/>
            <person name="James T.Y."/>
            <person name="O'Malley M.A."/>
            <person name="Stajich J.E."/>
            <person name="Spatafora J.W."/>
            <person name="Visel A."/>
            <person name="Grigoriev I.V."/>
        </authorList>
    </citation>
    <scope>NUCLEOTIDE SEQUENCE [LARGE SCALE GENOMIC DNA]</scope>
    <source>
        <strain evidence="2 3">68-887.2</strain>
    </source>
</reference>